<evidence type="ECO:0000256" key="8">
    <source>
        <dbReference type="RuleBase" id="RU366074"/>
    </source>
</evidence>
<dbReference type="STRING" id="1313304.CALK_0718"/>
<dbReference type="Gene3D" id="3.40.50.720">
    <property type="entry name" value="NAD(P)-binding Rossmann-like Domain"/>
    <property type="match status" value="1"/>
</dbReference>
<evidence type="ECO:0000256" key="5">
    <source>
        <dbReference type="ARBA" id="ARBA00048508"/>
    </source>
</evidence>
<dbReference type="OrthoDB" id="9803333at2"/>
<comment type="similarity">
    <text evidence="2 8">Belongs to the short-chain dehydrogenases/reductases (SDR) family.</text>
</comment>
<dbReference type="GO" id="GO:0004316">
    <property type="term" value="F:3-oxoacyl-[acyl-carrier-protein] reductase (NADPH) activity"/>
    <property type="evidence" value="ECO:0007669"/>
    <property type="project" value="UniProtKB-UniRule"/>
</dbReference>
<feature type="binding site" evidence="7">
    <location>
        <begin position="156"/>
        <end position="160"/>
    </location>
    <ligand>
        <name>NADP(+)</name>
        <dbReference type="ChEBI" id="CHEBI:58349"/>
    </ligand>
</feature>
<dbReference type="SMART" id="SM00822">
    <property type="entry name" value="PKS_KR"/>
    <property type="match status" value="1"/>
</dbReference>
<protein>
    <recommendedName>
        <fullName evidence="8">3-oxoacyl-[acyl-carrier-protein] reductase</fullName>
        <ecNumber evidence="8">1.1.1.100</ecNumber>
    </recommendedName>
</protein>
<dbReference type="SUPFAM" id="SSF51735">
    <property type="entry name" value="NAD(P)-binding Rossmann-fold domains"/>
    <property type="match status" value="1"/>
</dbReference>
<feature type="binding site" evidence="7">
    <location>
        <position position="91"/>
    </location>
    <ligand>
        <name>NADP(+)</name>
        <dbReference type="ChEBI" id="CHEBI:58349"/>
    </ligand>
</feature>
<dbReference type="NCBIfam" id="NF009466">
    <property type="entry name" value="PRK12826.1-2"/>
    <property type="match status" value="1"/>
</dbReference>
<feature type="active site" description="Proton acceptor" evidence="6">
    <location>
        <position position="156"/>
    </location>
</feature>
<sequence length="248" mass="25776">MIDLTGKSALITGSARGIGRSIAEKLAAAGAKIGINDINAEAAAETAEQIAAQYGVETWSIQADVSSEADVKTMIQGFVETFGGIDILVNNAGITKDGLSLRMKESDWDAVLNINLKSAFLCSRTAARKMLKAKQGSIINISSVVGVTGNAGQVNYSAAKAGMLGLTKSLAKEYAGKAVRVNAVAPGFIKSAMTDKLSPEVISQYEEAIPLKELGDPEDIAHAVLFLSSDLSSYITGQVMGVNGGMAM</sequence>
<evidence type="ECO:0000256" key="6">
    <source>
        <dbReference type="PIRSR" id="PIRSR611284-1"/>
    </source>
</evidence>
<dbReference type="InterPro" id="IPR020904">
    <property type="entry name" value="Sc_DH/Rdtase_CS"/>
</dbReference>
<evidence type="ECO:0000256" key="4">
    <source>
        <dbReference type="ARBA" id="ARBA00023002"/>
    </source>
</evidence>
<keyword evidence="3 7" id="KW-0521">NADP</keyword>
<keyword evidence="8" id="KW-0276">Fatty acid metabolism</keyword>
<dbReference type="NCBIfam" id="NF005559">
    <property type="entry name" value="PRK07231.1"/>
    <property type="match status" value="1"/>
</dbReference>
<evidence type="ECO:0000313" key="11">
    <source>
        <dbReference type="Proteomes" id="UP000017148"/>
    </source>
</evidence>
<dbReference type="Pfam" id="PF13561">
    <property type="entry name" value="adh_short_C2"/>
    <property type="match status" value="1"/>
</dbReference>
<evidence type="ECO:0000256" key="7">
    <source>
        <dbReference type="PIRSR" id="PIRSR611284-2"/>
    </source>
</evidence>
<dbReference type="GO" id="GO:0051287">
    <property type="term" value="F:NAD binding"/>
    <property type="evidence" value="ECO:0007669"/>
    <property type="project" value="UniProtKB-UniRule"/>
</dbReference>
<keyword evidence="11" id="KW-1185">Reference proteome</keyword>
<keyword evidence="8" id="KW-0443">Lipid metabolism</keyword>
<dbReference type="EMBL" id="ASJR01000005">
    <property type="protein sequence ID" value="ERP38701.1"/>
    <property type="molecule type" value="Genomic_DNA"/>
</dbReference>
<proteinExistence type="inferred from homology"/>
<evidence type="ECO:0000313" key="10">
    <source>
        <dbReference type="EMBL" id="ERP38701.1"/>
    </source>
</evidence>
<comment type="pathway">
    <text evidence="8">Lipid metabolism; fatty acid biosynthesis.</text>
</comment>
<dbReference type="AlphaFoldDB" id="U7DCS6"/>
<comment type="function">
    <text evidence="1 8">Catalyzes the NADPH-dependent reduction of beta-ketoacyl-ACP substrates to beta-hydroxyacyl-ACP products, the first reductive step in the elongation cycle of fatty acid biosynthesis.</text>
</comment>
<dbReference type="NCBIfam" id="TIGR01830">
    <property type="entry name" value="3oxo_ACP_reduc"/>
    <property type="match status" value="1"/>
</dbReference>
<name>U7DCS6_9BACT</name>
<dbReference type="UniPathway" id="UPA00094"/>
<dbReference type="PRINTS" id="PR00080">
    <property type="entry name" value="SDRFAMILY"/>
</dbReference>
<dbReference type="PANTHER" id="PTHR42879">
    <property type="entry name" value="3-OXOACYL-(ACYL-CARRIER-PROTEIN) REDUCTASE"/>
    <property type="match status" value="1"/>
</dbReference>
<dbReference type="FunFam" id="3.40.50.720:FF:000115">
    <property type="entry name" value="3-oxoacyl-[acyl-carrier-protein] reductase FabG"/>
    <property type="match status" value="1"/>
</dbReference>
<keyword evidence="8" id="KW-0444">Lipid biosynthesis</keyword>
<dbReference type="PROSITE" id="PS00061">
    <property type="entry name" value="ADH_SHORT"/>
    <property type="match status" value="1"/>
</dbReference>
<evidence type="ECO:0000256" key="2">
    <source>
        <dbReference type="ARBA" id="ARBA00006484"/>
    </source>
</evidence>
<organism evidence="10 11">
    <name type="scientific">Chitinivibrio alkaliphilus ACht1</name>
    <dbReference type="NCBI Taxonomy" id="1313304"/>
    <lineage>
        <taxon>Bacteria</taxon>
        <taxon>Pseudomonadati</taxon>
        <taxon>Fibrobacterota</taxon>
        <taxon>Chitinivibrionia</taxon>
        <taxon>Chitinivibrionales</taxon>
        <taxon>Chitinivibrionaceae</taxon>
        <taxon>Chitinivibrio</taxon>
    </lineage>
</organism>
<evidence type="ECO:0000256" key="1">
    <source>
        <dbReference type="ARBA" id="ARBA00002607"/>
    </source>
</evidence>
<dbReference type="PATRIC" id="fig|1313304.3.peg.688"/>
<dbReference type="InterPro" id="IPR002347">
    <property type="entry name" value="SDR_fam"/>
</dbReference>
<dbReference type="PANTHER" id="PTHR42879:SF2">
    <property type="entry name" value="3-OXOACYL-[ACYL-CARRIER-PROTEIN] REDUCTASE FABG"/>
    <property type="match status" value="1"/>
</dbReference>
<dbReference type="InterPro" id="IPR036291">
    <property type="entry name" value="NAD(P)-bd_dom_sf"/>
</dbReference>
<comment type="subunit">
    <text evidence="8">Homotetramer.</text>
</comment>
<evidence type="ECO:0000259" key="9">
    <source>
        <dbReference type="SMART" id="SM00822"/>
    </source>
</evidence>
<feature type="domain" description="Ketoreductase" evidence="9">
    <location>
        <begin position="7"/>
        <end position="187"/>
    </location>
</feature>
<dbReference type="Proteomes" id="UP000017148">
    <property type="component" value="Unassembled WGS sequence"/>
</dbReference>
<comment type="caution">
    <text evidence="10">The sequence shown here is derived from an EMBL/GenBank/DDBJ whole genome shotgun (WGS) entry which is preliminary data.</text>
</comment>
<accession>U7DCS6</accession>
<dbReference type="CDD" id="cd05333">
    <property type="entry name" value="BKR_SDR_c"/>
    <property type="match status" value="1"/>
</dbReference>
<feature type="binding site" evidence="7">
    <location>
        <position position="189"/>
    </location>
    <ligand>
        <name>NADP(+)</name>
        <dbReference type="ChEBI" id="CHEBI:58349"/>
    </ligand>
</feature>
<gene>
    <name evidence="10" type="ORF">CALK_0718</name>
</gene>
<feature type="binding site" evidence="7">
    <location>
        <begin position="13"/>
        <end position="16"/>
    </location>
    <ligand>
        <name>NADP(+)</name>
        <dbReference type="ChEBI" id="CHEBI:58349"/>
    </ligand>
</feature>
<dbReference type="InterPro" id="IPR011284">
    <property type="entry name" value="3oxo_ACP_reduc"/>
</dbReference>
<dbReference type="InterPro" id="IPR057326">
    <property type="entry name" value="KR_dom"/>
</dbReference>
<dbReference type="EC" id="1.1.1.100" evidence="8"/>
<evidence type="ECO:0000256" key="3">
    <source>
        <dbReference type="ARBA" id="ARBA00022857"/>
    </source>
</evidence>
<dbReference type="eggNOG" id="COG1028">
    <property type="taxonomic scope" value="Bacteria"/>
</dbReference>
<keyword evidence="4 8" id="KW-0560">Oxidoreductase</keyword>
<dbReference type="PRINTS" id="PR00081">
    <property type="entry name" value="GDHRDH"/>
</dbReference>
<keyword evidence="8" id="KW-0275">Fatty acid biosynthesis</keyword>
<reference evidence="10 11" key="1">
    <citation type="journal article" date="2013" name="Environ. Microbiol.">
        <title>Genome analysis of Chitinivibrio alkaliphilus gen. nov., sp. nov., a novel extremely haloalkaliphilic anaerobic chitinolytic bacterium from the candidate phylum Termite Group 3.</title>
        <authorList>
            <person name="Sorokin D.Y."/>
            <person name="Gumerov V.M."/>
            <person name="Rakitin A.L."/>
            <person name="Beletsky A.V."/>
            <person name="Damste J.S."/>
            <person name="Muyzer G."/>
            <person name="Mardanov A.V."/>
            <person name="Ravin N.V."/>
        </authorList>
    </citation>
    <scope>NUCLEOTIDE SEQUENCE [LARGE SCALE GENOMIC DNA]</scope>
    <source>
        <strain evidence="10 11">ACht1</strain>
    </source>
</reference>
<dbReference type="InterPro" id="IPR050259">
    <property type="entry name" value="SDR"/>
</dbReference>
<comment type="catalytic activity">
    <reaction evidence="5 8">
        <text>a (3R)-hydroxyacyl-[ACP] + NADP(+) = a 3-oxoacyl-[ACP] + NADPH + H(+)</text>
        <dbReference type="Rhea" id="RHEA:17397"/>
        <dbReference type="Rhea" id="RHEA-COMP:9916"/>
        <dbReference type="Rhea" id="RHEA-COMP:9945"/>
        <dbReference type="ChEBI" id="CHEBI:15378"/>
        <dbReference type="ChEBI" id="CHEBI:57783"/>
        <dbReference type="ChEBI" id="CHEBI:58349"/>
        <dbReference type="ChEBI" id="CHEBI:78776"/>
        <dbReference type="ChEBI" id="CHEBI:78827"/>
        <dbReference type="EC" id="1.1.1.100"/>
    </reaction>
</comment>
<dbReference type="GO" id="GO:0006633">
    <property type="term" value="P:fatty acid biosynthetic process"/>
    <property type="evidence" value="ECO:0007669"/>
    <property type="project" value="UniProtKB-UniPathway"/>
</dbReference>